<gene>
    <name evidence="3" type="ORF">METZ01_LOCUS156250</name>
</gene>
<dbReference type="InterPro" id="IPR036868">
    <property type="entry name" value="TusA-like_sf"/>
</dbReference>
<dbReference type="CDD" id="cd00291">
    <property type="entry name" value="SirA_YedF_YeeD"/>
    <property type="match status" value="1"/>
</dbReference>
<dbReference type="InterPro" id="IPR001455">
    <property type="entry name" value="TusA-like"/>
</dbReference>
<comment type="similarity">
    <text evidence="1">Belongs to the sulfur carrier protein TusA family.</text>
</comment>
<sequence>MNHILDVTKLLCPMPVIKLSQMITDIAEEEIVEVHATDPGVKHDIPAWCRVHGHEVLSVEEDNEKFILTIKKY</sequence>
<evidence type="ECO:0000313" key="3">
    <source>
        <dbReference type="EMBL" id="SVB03396.1"/>
    </source>
</evidence>
<dbReference type="PANTHER" id="PTHR33279">
    <property type="entry name" value="SULFUR CARRIER PROTEIN YEDF-RELATED"/>
    <property type="match status" value="1"/>
</dbReference>
<evidence type="ECO:0000256" key="1">
    <source>
        <dbReference type="ARBA" id="ARBA00008984"/>
    </source>
</evidence>
<dbReference type="SUPFAM" id="SSF64307">
    <property type="entry name" value="SirA-like"/>
    <property type="match status" value="1"/>
</dbReference>
<accession>A0A382APL3</accession>
<dbReference type="Pfam" id="PF01206">
    <property type="entry name" value="TusA"/>
    <property type="match status" value="1"/>
</dbReference>
<dbReference type="PANTHER" id="PTHR33279:SF6">
    <property type="entry name" value="SULFUR CARRIER PROTEIN YEDF-RELATED"/>
    <property type="match status" value="1"/>
</dbReference>
<evidence type="ECO:0000259" key="2">
    <source>
        <dbReference type="Pfam" id="PF01206"/>
    </source>
</evidence>
<dbReference type="Gene3D" id="3.30.110.40">
    <property type="entry name" value="TusA-like domain"/>
    <property type="match status" value="1"/>
</dbReference>
<organism evidence="3">
    <name type="scientific">marine metagenome</name>
    <dbReference type="NCBI Taxonomy" id="408172"/>
    <lineage>
        <taxon>unclassified sequences</taxon>
        <taxon>metagenomes</taxon>
        <taxon>ecological metagenomes</taxon>
    </lineage>
</organism>
<reference evidence="3" key="1">
    <citation type="submission" date="2018-05" db="EMBL/GenBank/DDBJ databases">
        <authorList>
            <person name="Lanie J.A."/>
            <person name="Ng W.-L."/>
            <person name="Kazmierczak K.M."/>
            <person name="Andrzejewski T.M."/>
            <person name="Davidsen T.M."/>
            <person name="Wayne K.J."/>
            <person name="Tettelin H."/>
            <person name="Glass J.I."/>
            <person name="Rusch D."/>
            <person name="Podicherti R."/>
            <person name="Tsui H.-C.T."/>
            <person name="Winkler M.E."/>
        </authorList>
    </citation>
    <scope>NUCLEOTIDE SEQUENCE</scope>
</reference>
<dbReference type="AlphaFoldDB" id="A0A382APL3"/>
<feature type="domain" description="UPF0033" evidence="2">
    <location>
        <begin position="4"/>
        <end position="72"/>
    </location>
</feature>
<proteinExistence type="inferred from homology"/>
<dbReference type="EMBL" id="UINC01026261">
    <property type="protein sequence ID" value="SVB03396.1"/>
    <property type="molecule type" value="Genomic_DNA"/>
</dbReference>
<name>A0A382APL3_9ZZZZ</name>
<protein>
    <recommendedName>
        <fullName evidence="2">UPF0033 domain-containing protein</fullName>
    </recommendedName>
</protein>